<comment type="caution">
    <text evidence="3">The sequence shown here is derived from an EMBL/GenBank/DDBJ whole genome shotgun (WGS) entry which is preliminary data.</text>
</comment>
<dbReference type="EMBL" id="JACMHY010000007">
    <property type="protein sequence ID" value="MBC2866981.1"/>
    <property type="molecule type" value="Genomic_DNA"/>
</dbReference>
<dbReference type="AlphaFoldDB" id="A0A7X1LT25"/>
<dbReference type="PROSITE" id="PS50931">
    <property type="entry name" value="HTH_LYSR"/>
    <property type="match status" value="1"/>
</dbReference>
<sequence>MTSDPQQPRTFIAVVDHRSFSAQALGCAQSAVSQHIAHLGADLEAPLLTRRPRRRPRRALGIPRGR</sequence>
<evidence type="ECO:0000259" key="2">
    <source>
        <dbReference type="PROSITE" id="PS50931"/>
    </source>
</evidence>
<keyword evidence="4" id="KW-1185">Reference proteome</keyword>
<dbReference type="InterPro" id="IPR036390">
    <property type="entry name" value="WH_DNA-bd_sf"/>
</dbReference>
<protein>
    <submittedName>
        <fullName evidence="3">LysR family transcriptional regulator</fullName>
    </submittedName>
</protein>
<gene>
    <name evidence="3" type="ORF">H1R13_19015</name>
</gene>
<evidence type="ECO:0000313" key="3">
    <source>
        <dbReference type="EMBL" id="MBC2866981.1"/>
    </source>
</evidence>
<name>A0A7X1LT25_9ACTN</name>
<dbReference type="InterPro" id="IPR000847">
    <property type="entry name" value="LysR_HTH_N"/>
</dbReference>
<dbReference type="Proteomes" id="UP000517694">
    <property type="component" value="Unassembled WGS sequence"/>
</dbReference>
<reference evidence="3 4" key="1">
    <citation type="submission" date="2020-08" db="EMBL/GenBank/DDBJ databases">
        <title>Whole-Genome Sequence of French Clinical Streptomyces mexicanus Strain Q0842.</title>
        <authorList>
            <person name="Boxberger M."/>
            <person name="La Scola B."/>
        </authorList>
    </citation>
    <scope>NUCLEOTIDE SEQUENCE [LARGE SCALE GENOMIC DNA]</scope>
    <source>
        <strain evidence="3 4">Marseille-Q0842</strain>
    </source>
</reference>
<accession>A0A7X1LT25</accession>
<evidence type="ECO:0000256" key="1">
    <source>
        <dbReference type="SAM" id="MobiDB-lite"/>
    </source>
</evidence>
<feature type="region of interest" description="Disordered" evidence="1">
    <location>
        <begin position="47"/>
        <end position="66"/>
    </location>
</feature>
<dbReference type="InterPro" id="IPR036388">
    <property type="entry name" value="WH-like_DNA-bd_sf"/>
</dbReference>
<dbReference type="Gene3D" id="1.10.10.10">
    <property type="entry name" value="Winged helix-like DNA-binding domain superfamily/Winged helix DNA-binding domain"/>
    <property type="match status" value="1"/>
</dbReference>
<organism evidence="3 4">
    <name type="scientific">Streptomyces mexicanus</name>
    <dbReference type="NCBI Taxonomy" id="178566"/>
    <lineage>
        <taxon>Bacteria</taxon>
        <taxon>Bacillati</taxon>
        <taxon>Actinomycetota</taxon>
        <taxon>Actinomycetes</taxon>
        <taxon>Kitasatosporales</taxon>
        <taxon>Streptomycetaceae</taxon>
        <taxon>Streptomyces</taxon>
    </lineage>
</organism>
<dbReference type="SUPFAM" id="SSF46785">
    <property type="entry name" value="Winged helix' DNA-binding domain"/>
    <property type="match status" value="1"/>
</dbReference>
<feature type="domain" description="HTH lysR-type" evidence="2">
    <location>
        <begin position="9"/>
        <end position="54"/>
    </location>
</feature>
<proteinExistence type="predicted"/>
<dbReference type="GO" id="GO:0003700">
    <property type="term" value="F:DNA-binding transcription factor activity"/>
    <property type="evidence" value="ECO:0007669"/>
    <property type="project" value="InterPro"/>
</dbReference>
<evidence type="ECO:0000313" key="4">
    <source>
        <dbReference type="Proteomes" id="UP000517694"/>
    </source>
</evidence>
<dbReference type="RefSeq" id="WP_185947667.1">
    <property type="nucleotide sequence ID" value="NZ_JACMHY010000007.1"/>
</dbReference>
<dbReference type="Pfam" id="PF00126">
    <property type="entry name" value="HTH_1"/>
    <property type="match status" value="1"/>
</dbReference>